<dbReference type="AlphaFoldDB" id="A0A0M2UWM4"/>
<organism evidence="2 3">
    <name type="scientific">Candidatus Brocadia fulgida</name>
    <dbReference type="NCBI Taxonomy" id="380242"/>
    <lineage>
        <taxon>Bacteria</taxon>
        <taxon>Pseudomonadati</taxon>
        <taxon>Planctomycetota</taxon>
        <taxon>Candidatus Brocadiia</taxon>
        <taxon>Candidatus Brocadiales</taxon>
        <taxon>Candidatus Brocadiaceae</taxon>
        <taxon>Candidatus Brocadia</taxon>
    </lineage>
</organism>
<sequence>MKSGFYWLASLCVFVILNSVTPLTGQDNPKGIAFYVSKDGSDKYSGKLPEANANNTDGPFATIEKARDVIYALKQKKQLPTGVVTVNIRSGTYHLTKPFELTKWDSGSEKTSIVYRAYNNEKVKLIGGKEITGFKPIDDPAILKRIESPYRDKIVQVNLKAQGIKDFGEMKPRGMGRPVYPAGIELFFQDKPMQLARWPNNDWVKIAGVPAGQKGGKFTYDGDRPEHWRDTKDIWLHGYWTWDWADSYETVKTIDTVKKEVSTCEPHGVYGYSVGKRYYALNILEELDEPGEWYLDRKTGILYFWPPGPLSEGKTYVSLTDTLIQMKDVSYITLQGLEIAICRGNAVEITGGSNNRIAGCTLRNIGNVAVKITGGTENGVTGCDIYACGDGGIVLNGGDRLTLTSANNYATNNHIHNYNRWVSTYRPAIKISGVGNRISNNLIHDSPHSAIILNGNEHIIEYNEIHHVCMETNDAGAFYMGRDYSERGNIIRYNYFHDLGSGDVQAIYLDDFASGTTVFGNVIYKGKRGVVIGGGRDNIVQNNIFVSCSIAAIHVDARGIRKPWAKKYFDGTDTTLTGRLMMIKYKFPPYANKYPEIITLYDGNPAIPEGNKVICNIASGGKWLDLRDGVNEEIVKIQNNFVNEDPCFVNPTKLNFQLKDDSPAYKLGFQRIPMENIGLYKDEFRLSLPGS</sequence>
<name>A0A0M2UWM4_9BACT</name>
<dbReference type="Proteomes" id="UP000034954">
    <property type="component" value="Unassembled WGS sequence"/>
</dbReference>
<reference evidence="2 3" key="1">
    <citation type="journal article" date="2013" name="BMC Microbiol.">
        <title>Identification of the type II cytochrome c maturation pathway in anammox bacteria by comparative genomics.</title>
        <authorList>
            <person name="Ferousi C."/>
            <person name="Speth D.R."/>
            <person name="Reimann J."/>
            <person name="Op den Camp H.J."/>
            <person name="Allen J.W."/>
            <person name="Keltjens J.T."/>
            <person name="Jetten M.S."/>
        </authorList>
    </citation>
    <scope>NUCLEOTIDE SEQUENCE [LARGE SCALE GENOMIC DNA]</scope>
    <source>
        <strain evidence="2">RU1</strain>
    </source>
</reference>
<proteinExistence type="predicted"/>
<accession>A0A0M2UWM4</accession>
<keyword evidence="3" id="KW-1185">Reference proteome</keyword>
<dbReference type="InterPro" id="IPR039448">
    <property type="entry name" value="Beta_helix"/>
</dbReference>
<dbReference type="Pfam" id="PF13229">
    <property type="entry name" value="Beta_helix"/>
    <property type="match status" value="2"/>
</dbReference>
<comment type="caution">
    <text evidence="2">The sequence shown here is derived from an EMBL/GenBank/DDBJ whole genome shotgun (WGS) entry which is preliminary data.</text>
</comment>
<dbReference type="SUPFAM" id="SSF51126">
    <property type="entry name" value="Pectin lyase-like"/>
    <property type="match status" value="1"/>
</dbReference>
<feature type="domain" description="Right handed beta helix" evidence="1">
    <location>
        <begin position="428"/>
        <end position="557"/>
    </location>
</feature>
<dbReference type="PATRIC" id="fig|380242.3.peg.2968"/>
<evidence type="ECO:0000313" key="2">
    <source>
        <dbReference type="EMBL" id="KKO18909.1"/>
    </source>
</evidence>
<dbReference type="InterPro" id="IPR011050">
    <property type="entry name" value="Pectin_lyase_fold/virulence"/>
</dbReference>
<dbReference type="InterPro" id="IPR006626">
    <property type="entry name" value="PbH1"/>
</dbReference>
<dbReference type="InterPro" id="IPR012334">
    <property type="entry name" value="Pectin_lyas_fold"/>
</dbReference>
<gene>
    <name evidence="2" type="ORF">BROFUL_02388</name>
</gene>
<dbReference type="PANTHER" id="PTHR36453">
    <property type="entry name" value="SECRETED PROTEIN-RELATED"/>
    <property type="match status" value="1"/>
</dbReference>
<dbReference type="Gene3D" id="2.160.20.10">
    <property type="entry name" value="Single-stranded right-handed beta-helix, Pectin lyase-like"/>
    <property type="match status" value="2"/>
</dbReference>
<evidence type="ECO:0000313" key="3">
    <source>
        <dbReference type="Proteomes" id="UP000034954"/>
    </source>
</evidence>
<feature type="domain" description="Right handed beta helix" evidence="1">
    <location>
        <begin position="324"/>
        <end position="418"/>
    </location>
</feature>
<protein>
    <recommendedName>
        <fullName evidence="1">Right handed beta helix domain-containing protein</fullName>
    </recommendedName>
</protein>
<dbReference type="PANTHER" id="PTHR36453:SF1">
    <property type="entry name" value="RIGHT HANDED BETA HELIX DOMAIN-CONTAINING PROTEIN"/>
    <property type="match status" value="1"/>
</dbReference>
<dbReference type="EMBL" id="LAQJ01000228">
    <property type="protein sequence ID" value="KKO18909.1"/>
    <property type="molecule type" value="Genomic_DNA"/>
</dbReference>
<evidence type="ECO:0000259" key="1">
    <source>
        <dbReference type="Pfam" id="PF13229"/>
    </source>
</evidence>
<dbReference type="SMART" id="SM00710">
    <property type="entry name" value="PbH1"/>
    <property type="match status" value="7"/>
</dbReference>